<feature type="compositionally biased region" description="Polar residues" evidence="1">
    <location>
        <begin position="231"/>
        <end position="244"/>
    </location>
</feature>
<dbReference type="PANTHER" id="PTHR34065:SF1">
    <property type="entry name" value="CELL DIVISION CONTROL PROTEIN 14"/>
    <property type="match status" value="1"/>
</dbReference>
<feature type="compositionally biased region" description="Low complexity" evidence="1">
    <location>
        <begin position="155"/>
        <end position="171"/>
    </location>
</feature>
<keyword evidence="3" id="KW-1185">Reference proteome</keyword>
<sequence length="440" mass="47413">MTTTTFAMDDLIFAMPEALQDSLDTLVSTHSSAARRSQALTELDQLVAQIFTPSNNNEILEIFCSLQDTFECNVPSRMLAWIAGSTPRLEGLIARGPDREAEVVTLSSHLTQCLSIVQGIALAHESSKVFLGRKYPLEVLLDLLLVSRHLPSPNTDSTTAAGSSAPSTPSRTPSPPKNADANSPGFCKLNGVQIVVKILKRVNTPRDVRMKCLEFLYFYLMDETSPSALGSVTRADSNTPVTPLSPSPFIISEGKPKSRPHGSPLRDASSSSDDSFTSNSSHSSSLSISSTSSLSSSSTVPPSSPTFNLPKTPPKSPPRSAADTRLRSPLRKDMDAIPVTPKKVPLARLSKGHSRTSSLPAPMSKSKRSSDLDAEDYERAIPRTPDSKHESDDATTDAITPEDYRVVRTTEEKKQLLGNMLGNIDALVEGVRKAGIWGLG</sequence>
<dbReference type="OrthoDB" id="5357220at2759"/>
<evidence type="ECO:0000313" key="3">
    <source>
        <dbReference type="Proteomes" id="UP000310158"/>
    </source>
</evidence>
<reference evidence="2 3" key="1">
    <citation type="submission" date="2019-02" db="EMBL/GenBank/DDBJ databases">
        <title>Genome sequencing of the rare red list fungi Bondarzewia mesenterica.</title>
        <authorList>
            <person name="Buettner E."/>
            <person name="Kellner H."/>
        </authorList>
    </citation>
    <scope>NUCLEOTIDE SEQUENCE [LARGE SCALE GENOMIC DNA]</scope>
    <source>
        <strain evidence="2 3">DSM 108281</strain>
    </source>
</reference>
<dbReference type="InterPro" id="IPR012535">
    <property type="entry name" value="Cell_div_Cdc14"/>
</dbReference>
<dbReference type="Proteomes" id="UP000310158">
    <property type="component" value="Unassembled WGS sequence"/>
</dbReference>
<gene>
    <name evidence="2" type="ORF">EW146_g3792</name>
</gene>
<feature type="region of interest" description="Disordered" evidence="1">
    <location>
        <begin position="154"/>
        <end position="184"/>
    </location>
</feature>
<dbReference type="PANTHER" id="PTHR34065">
    <property type="entry name" value="CELL DIVISION CONTROL PROTEIN 14"/>
    <property type="match status" value="1"/>
</dbReference>
<comment type="caution">
    <text evidence="2">The sequence shown here is derived from an EMBL/GenBank/DDBJ whole genome shotgun (WGS) entry which is preliminary data.</text>
</comment>
<protein>
    <recommendedName>
        <fullName evidence="4">Cell division control protein 14</fullName>
    </recommendedName>
</protein>
<feature type="compositionally biased region" description="Basic and acidic residues" evidence="1">
    <location>
        <begin position="322"/>
        <end position="335"/>
    </location>
</feature>
<dbReference type="Pfam" id="PF08045">
    <property type="entry name" value="CDC14"/>
    <property type="match status" value="2"/>
</dbReference>
<organism evidence="2 3">
    <name type="scientific">Bondarzewia mesenterica</name>
    <dbReference type="NCBI Taxonomy" id="1095465"/>
    <lineage>
        <taxon>Eukaryota</taxon>
        <taxon>Fungi</taxon>
        <taxon>Dikarya</taxon>
        <taxon>Basidiomycota</taxon>
        <taxon>Agaricomycotina</taxon>
        <taxon>Agaricomycetes</taxon>
        <taxon>Russulales</taxon>
        <taxon>Bondarzewiaceae</taxon>
        <taxon>Bondarzewia</taxon>
    </lineage>
</organism>
<feature type="region of interest" description="Disordered" evidence="1">
    <location>
        <begin position="231"/>
        <end position="395"/>
    </location>
</feature>
<evidence type="ECO:0000313" key="2">
    <source>
        <dbReference type="EMBL" id="THH16923.1"/>
    </source>
</evidence>
<evidence type="ECO:0008006" key="4">
    <source>
        <dbReference type="Google" id="ProtNLM"/>
    </source>
</evidence>
<name>A0A4V3XFC6_9AGAM</name>
<accession>A0A4V3XFC6</accession>
<feature type="compositionally biased region" description="Low complexity" evidence="1">
    <location>
        <begin position="263"/>
        <end position="301"/>
    </location>
</feature>
<proteinExistence type="predicted"/>
<dbReference type="AlphaFoldDB" id="A0A4V3XFC6"/>
<dbReference type="EMBL" id="SGPL01000135">
    <property type="protein sequence ID" value="THH16923.1"/>
    <property type="molecule type" value="Genomic_DNA"/>
</dbReference>
<feature type="compositionally biased region" description="Basic and acidic residues" evidence="1">
    <location>
        <begin position="377"/>
        <end position="392"/>
    </location>
</feature>
<evidence type="ECO:0000256" key="1">
    <source>
        <dbReference type="SAM" id="MobiDB-lite"/>
    </source>
</evidence>